<name>A0A366FJJ7_9HYPH</name>
<reference evidence="1 2" key="1">
    <citation type="submission" date="2018-06" db="EMBL/GenBank/DDBJ databases">
        <title>Genomic Encyclopedia of Type Strains, Phase IV (KMG-IV): sequencing the most valuable type-strain genomes for metagenomic binning, comparative biology and taxonomic classification.</title>
        <authorList>
            <person name="Goeker M."/>
        </authorList>
    </citation>
    <scope>NUCLEOTIDE SEQUENCE [LARGE SCALE GENOMIC DNA]</scope>
    <source>
        <strain evidence="1 2">DSM 24875</strain>
    </source>
</reference>
<dbReference type="EMBL" id="QNRK01000009">
    <property type="protein sequence ID" value="RBP14286.1"/>
    <property type="molecule type" value="Genomic_DNA"/>
</dbReference>
<protein>
    <submittedName>
        <fullName evidence="1">Uncharacterized protein</fullName>
    </submittedName>
</protein>
<comment type="caution">
    <text evidence="1">The sequence shown here is derived from an EMBL/GenBank/DDBJ whole genome shotgun (WGS) entry which is preliminary data.</text>
</comment>
<organism evidence="1 2">
    <name type="scientific">Roseiarcus fermentans</name>
    <dbReference type="NCBI Taxonomy" id="1473586"/>
    <lineage>
        <taxon>Bacteria</taxon>
        <taxon>Pseudomonadati</taxon>
        <taxon>Pseudomonadota</taxon>
        <taxon>Alphaproteobacteria</taxon>
        <taxon>Hyphomicrobiales</taxon>
        <taxon>Roseiarcaceae</taxon>
        <taxon>Roseiarcus</taxon>
    </lineage>
</organism>
<dbReference type="Proteomes" id="UP000253529">
    <property type="component" value="Unassembled WGS sequence"/>
</dbReference>
<keyword evidence="2" id="KW-1185">Reference proteome</keyword>
<accession>A0A366FJJ7</accession>
<evidence type="ECO:0000313" key="2">
    <source>
        <dbReference type="Proteomes" id="UP000253529"/>
    </source>
</evidence>
<gene>
    <name evidence="1" type="ORF">DFR50_10939</name>
</gene>
<dbReference type="AlphaFoldDB" id="A0A366FJJ7"/>
<sequence length="29" mass="3421">MMELPSRFLDLLLVALIVVAHVRRWNATR</sequence>
<evidence type="ECO:0000313" key="1">
    <source>
        <dbReference type="EMBL" id="RBP14286.1"/>
    </source>
</evidence>
<proteinExistence type="predicted"/>